<proteinExistence type="predicted"/>
<name>A0A6J4S2H5_9ACTN</name>
<feature type="transmembrane region" description="Helical" evidence="2">
    <location>
        <begin position="33"/>
        <end position="51"/>
    </location>
</feature>
<accession>A0A6J4S2H5</accession>
<evidence type="ECO:0000256" key="1">
    <source>
        <dbReference type="SAM" id="MobiDB-lite"/>
    </source>
</evidence>
<dbReference type="AlphaFoldDB" id="A0A6J4S2H5"/>
<feature type="transmembrane region" description="Helical" evidence="2">
    <location>
        <begin position="101"/>
        <end position="125"/>
    </location>
</feature>
<dbReference type="EMBL" id="CADCVQ010000050">
    <property type="protein sequence ID" value="CAA9483384.1"/>
    <property type="molecule type" value="Genomic_DNA"/>
</dbReference>
<feature type="transmembrane region" description="Helical" evidence="2">
    <location>
        <begin position="63"/>
        <end position="81"/>
    </location>
</feature>
<organism evidence="3">
    <name type="scientific">uncultured Solirubrobacteraceae bacterium</name>
    <dbReference type="NCBI Taxonomy" id="1162706"/>
    <lineage>
        <taxon>Bacteria</taxon>
        <taxon>Bacillati</taxon>
        <taxon>Actinomycetota</taxon>
        <taxon>Thermoleophilia</taxon>
        <taxon>Solirubrobacterales</taxon>
        <taxon>Solirubrobacteraceae</taxon>
        <taxon>environmental samples</taxon>
    </lineage>
</organism>
<keyword evidence="2" id="KW-0472">Membrane</keyword>
<evidence type="ECO:0000313" key="3">
    <source>
        <dbReference type="EMBL" id="CAA9483384.1"/>
    </source>
</evidence>
<feature type="region of interest" description="Disordered" evidence="1">
    <location>
        <begin position="1"/>
        <end position="24"/>
    </location>
</feature>
<evidence type="ECO:0000256" key="2">
    <source>
        <dbReference type="SAM" id="Phobius"/>
    </source>
</evidence>
<feature type="compositionally biased region" description="Low complexity" evidence="1">
    <location>
        <begin position="1"/>
        <end position="10"/>
    </location>
</feature>
<gene>
    <name evidence="3" type="ORF">AVDCRST_MAG67-1099</name>
</gene>
<keyword evidence="2" id="KW-0812">Transmembrane</keyword>
<keyword evidence="2" id="KW-1133">Transmembrane helix</keyword>
<sequence length="178" mass="18844">MQGAAGAAQPKQPPQPAPQSGGTPRPNLTVPQLLAFGAFLLFALLALLASDSATVTSAELEQMGTLTMFLIGALLPSDALIRFGRNLLFQTVDDPDKAAKYAPATTLAQMLGFATYLVVIVLTLFSQVSIDEFTQINEVARVLIIALLPSDAGIRFGRALYYRAGSTPQPGIAQLKKV</sequence>
<reference evidence="3" key="1">
    <citation type="submission" date="2020-02" db="EMBL/GenBank/DDBJ databases">
        <authorList>
            <person name="Meier V. D."/>
        </authorList>
    </citation>
    <scope>NUCLEOTIDE SEQUENCE</scope>
    <source>
        <strain evidence="3">AVDCRST_MAG67</strain>
    </source>
</reference>
<protein>
    <submittedName>
        <fullName evidence="3">Uncharacterized protein</fullName>
    </submittedName>
</protein>